<evidence type="ECO:0000313" key="2">
    <source>
        <dbReference type="Proteomes" id="UP001158986"/>
    </source>
</evidence>
<keyword evidence="2" id="KW-1185">Reference proteome</keyword>
<sequence length="124" mass="13586">MLGTGADSSLVAKEVHIAFGNEGRKIEVQTVDKLQLTGIVVNLQYGNGLDAGSPIMSILGYSSDESLYETRTTAPTFKTVALRNYQDKGDQETGWLQFFNPALHDISRAQRITLYMTKLTASQA</sequence>
<dbReference type="Proteomes" id="UP001158986">
    <property type="component" value="Unassembled WGS sequence"/>
</dbReference>
<name>A0ABN8CPI9_9STRA</name>
<dbReference type="EMBL" id="CAKLCB010000096">
    <property type="protein sequence ID" value="CAH0515030.1"/>
    <property type="molecule type" value="Genomic_DNA"/>
</dbReference>
<proteinExistence type="predicted"/>
<evidence type="ECO:0000313" key="1">
    <source>
        <dbReference type="EMBL" id="CAH0515030.1"/>
    </source>
</evidence>
<comment type="caution">
    <text evidence="1">The sequence shown here is derived from an EMBL/GenBank/DDBJ whole genome shotgun (WGS) entry which is preliminary data.</text>
</comment>
<evidence type="ECO:0008006" key="3">
    <source>
        <dbReference type="Google" id="ProtNLM"/>
    </source>
</evidence>
<accession>A0ABN8CPI9</accession>
<organism evidence="1 2">
    <name type="scientific">Peronospora belbahrii</name>
    <dbReference type="NCBI Taxonomy" id="622444"/>
    <lineage>
        <taxon>Eukaryota</taxon>
        <taxon>Sar</taxon>
        <taxon>Stramenopiles</taxon>
        <taxon>Oomycota</taxon>
        <taxon>Peronosporomycetes</taxon>
        <taxon>Peronosporales</taxon>
        <taxon>Peronosporaceae</taxon>
        <taxon>Peronospora</taxon>
    </lineage>
</organism>
<protein>
    <recommendedName>
        <fullName evidence="3">Peptidase A2 domain-containing protein</fullName>
    </recommendedName>
</protein>
<reference evidence="1 2" key="1">
    <citation type="submission" date="2021-11" db="EMBL/GenBank/DDBJ databases">
        <authorList>
            <person name="Islam A."/>
            <person name="Islam S."/>
            <person name="Flora M.S."/>
            <person name="Rahman M."/>
            <person name="Ziaur R.M."/>
            <person name="Epstein J.H."/>
            <person name="Hassan M."/>
            <person name="Klassen M."/>
            <person name="Woodard K."/>
            <person name="Webb A."/>
            <person name="Webby R.J."/>
            <person name="El Zowalaty M.E."/>
        </authorList>
    </citation>
    <scope>NUCLEOTIDE SEQUENCE [LARGE SCALE GENOMIC DNA]</scope>
    <source>
        <strain evidence="1">Pbs1</strain>
    </source>
</reference>
<gene>
    <name evidence="1" type="ORF">PBS001_LOCUS1757</name>
</gene>